<protein>
    <recommendedName>
        <fullName evidence="3">GIY-YIG domain-containing protein</fullName>
    </recommendedName>
</protein>
<dbReference type="Proteomes" id="UP001549106">
    <property type="component" value="Unassembled WGS sequence"/>
</dbReference>
<organism evidence="1 2">
    <name type="scientific">Blautia caecimuris</name>
    <dbReference type="NCBI Taxonomy" id="1796615"/>
    <lineage>
        <taxon>Bacteria</taxon>
        <taxon>Bacillati</taxon>
        <taxon>Bacillota</taxon>
        <taxon>Clostridia</taxon>
        <taxon>Lachnospirales</taxon>
        <taxon>Lachnospiraceae</taxon>
        <taxon>Blautia</taxon>
    </lineage>
</organism>
<evidence type="ECO:0000313" key="2">
    <source>
        <dbReference type="Proteomes" id="UP001549106"/>
    </source>
</evidence>
<name>A0ABV2M7H6_9FIRM</name>
<reference evidence="1 2" key="1">
    <citation type="submission" date="2024-06" db="EMBL/GenBank/DDBJ databases">
        <title>Genomic Encyclopedia of Type Strains, Phase IV (KMG-IV): sequencing the most valuable type-strain genomes for metagenomic binning, comparative biology and taxonomic classification.</title>
        <authorList>
            <person name="Goeker M."/>
        </authorList>
    </citation>
    <scope>NUCLEOTIDE SEQUENCE [LARGE SCALE GENOMIC DNA]</scope>
    <source>
        <strain evidence="1 2">DSM 29492</strain>
    </source>
</reference>
<comment type="caution">
    <text evidence="1">The sequence shown here is derived from an EMBL/GenBank/DDBJ whole genome shotgun (WGS) entry which is preliminary data.</text>
</comment>
<proteinExistence type="predicted"/>
<sequence length="262" mass="30459">MFGTIIMDSYKFDEKELMANNIDEICSPMDSLGWASAGIYSFWDYYTKDVLYIGLASDLCVRFKQHNGLLPIAENACKVRQIETYFLSHERLGYSILVQSPMSQPIVHRNEALYRKFLEVPKGIPISNYAGEEGLEHIRQAEGQLIESYRQAVGDVPPWNKIGGDTFSRRYASENNYLYVVRAFASGTPNNYLVSRSTIRELAENATYEWFETQLHGLRMMMLTMRMSFEETVSIQKKLNPYFEEQWNRIIDTKYLDKELIV</sequence>
<dbReference type="EMBL" id="JBEPMJ010000051">
    <property type="protein sequence ID" value="MET3752416.1"/>
    <property type="molecule type" value="Genomic_DNA"/>
</dbReference>
<accession>A0ABV2M7H6</accession>
<keyword evidence="2" id="KW-1185">Reference proteome</keyword>
<evidence type="ECO:0008006" key="3">
    <source>
        <dbReference type="Google" id="ProtNLM"/>
    </source>
</evidence>
<dbReference type="RefSeq" id="WP_257465707.1">
    <property type="nucleotide sequence ID" value="NZ_JANJZT010000050.1"/>
</dbReference>
<gene>
    <name evidence="1" type="ORF">ABID24_003690</name>
</gene>
<evidence type="ECO:0000313" key="1">
    <source>
        <dbReference type="EMBL" id="MET3752416.1"/>
    </source>
</evidence>